<keyword evidence="2" id="KW-1133">Transmembrane helix</keyword>
<name>A0A8H3FFQ1_9LECA</name>
<evidence type="ECO:0000313" key="4">
    <source>
        <dbReference type="Proteomes" id="UP000664534"/>
    </source>
</evidence>
<gene>
    <name evidence="3" type="ORF">IMSHALPRED_006412</name>
</gene>
<evidence type="ECO:0000256" key="2">
    <source>
        <dbReference type="SAM" id="Phobius"/>
    </source>
</evidence>
<proteinExistence type="predicted"/>
<sequence length="333" mass="34240">MNNTMDVTHVPIRLGSPPNAQIIAPMEIPILETRLFYNVQVTVETGAATTTGAHPTSNSNDFFPLSEGFPISGGTSVASISTTGPAVPSADIIGNPINGDTATTASSETSSTSSSTSPTPTPTSTTKNAGGGAAVQSPTSLVSVISVVSIVTSAANGDLITTTNMIMQTVPPTPTPSPSSSSSPHLGAEIGGAVAGALALIALISLAFLLLRRRKKKQQYHTAPTTEYRNSMDYMYKHNDTSSPRTAETSPEIDGTPIVGVYRGWGPEGGAALRVVNGSDHRQSGVSGLTGANGRESLMSELESPGSPGWGGGRGMERTMREQPFELAGEGGR</sequence>
<evidence type="ECO:0000313" key="3">
    <source>
        <dbReference type="EMBL" id="CAF9925211.1"/>
    </source>
</evidence>
<comment type="caution">
    <text evidence="3">The sequence shown here is derived from an EMBL/GenBank/DDBJ whole genome shotgun (WGS) entry which is preliminary data.</text>
</comment>
<reference evidence="3" key="1">
    <citation type="submission" date="2021-03" db="EMBL/GenBank/DDBJ databases">
        <authorList>
            <person name="Tagirdzhanova G."/>
        </authorList>
    </citation>
    <scope>NUCLEOTIDE SEQUENCE</scope>
</reference>
<dbReference type="OrthoDB" id="5215637at2759"/>
<feature type="compositionally biased region" description="Low complexity" evidence="1">
    <location>
        <begin position="101"/>
        <end position="126"/>
    </location>
</feature>
<dbReference type="EMBL" id="CAJPDT010000039">
    <property type="protein sequence ID" value="CAF9925211.1"/>
    <property type="molecule type" value="Genomic_DNA"/>
</dbReference>
<feature type="compositionally biased region" description="Basic and acidic residues" evidence="1">
    <location>
        <begin position="315"/>
        <end position="324"/>
    </location>
</feature>
<accession>A0A8H3FFQ1</accession>
<evidence type="ECO:0000256" key="1">
    <source>
        <dbReference type="SAM" id="MobiDB-lite"/>
    </source>
</evidence>
<dbReference type="AlphaFoldDB" id="A0A8H3FFQ1"/>
<dbReference type="Proteomes" id="UP000664534">
    <property type="component" value="Unassembled WGS sequence"/>
</dbReference>
<keyword evidence="2" id="KW-0472">Membrane</keyword>
<feature type="region of interest" description="Disordered" evidence="1">
    <location>
        <begin position="298"/>
        <end position="333"/>
    </location>
</feature>
<protein>
    <submittedName>
        <fullName evidence="3">Uncharacterized protein</fullName>
    </submittedName>
</protein>
<keyword evidence="2" id="KW-0812">Transmembrane</keyword>
<organism evidence="3 4">
    <name type="scientific">Imshaugia aleurites</name>
    <dbReference type="NCBI Taxonomy" id="172621"/>
    <lineage>
        <taxon>Eukaryota</taxon>
        <taxon>Fungi</taxon>
        <taxon>Dikarya</taxon>
        <taxon>Ascomycota</taxon>
        <taxon>Pezizomycotina</taxon>
        <taxon>Lecanoromycetes</taxon>
        <taxon>OSLEUM clade</taxon>
        <taxon>Lecanoromycetidae</taxon>
        <taxon>Lecanorales</taxon>
        <taxon>Lecanorineae</taxon>
        <taxon>Parmeliaceae</taxon>
        <taxon>Imshaugia</taxon>
    </lineage>
</organism>
<keyword evidence="4" id="KW-1185">Reference proteome</keyword>
<feature type="transmembrane region" description="Helical" evidence="2">
    <location>
        <begin position="190"/>
        <end position="211"/>
    </location>
</feature>
<feature type="region of interest" description="Disordered" evidence="1">
    <location>
        <begin position="89"/>
        <end position="135"/>
    </location>
</feature>